<name>A0A7S1YWX4_9STRA</name>
<dbReference type="AlphaFoldDB" id="A0A7S1YWX4"/>
<proteinExistence type="predicted"/>
<organism evidence="1">
    <name type="scientific">Ditylum brightwellii</name>
    <dbReference type="NCBI Taxonomy" id="49249"/>
    <lineage>
        <taxon>Eukaryota</taxon>
        <taxon>Sar</taxon>
        <taxon>Stramenopiles</taxon>
        <taxon>Ochrophyta</taxon>
        <taxon>Bacillariophyta</taxon>
        <taxon>Mediophyceae</taxon>
        <taxon>Lithodesmiophycidae</taxon>
        <taxon>Lithodesmiales</taxon>
        <taxon>Lithodesmiaceae</taxon>
        <taxon>Ditylum</taxon>
    </lineage>
</organism>
<accession>A0A7S1YWX4</accession>
<dbReference type="EMBL" id="HBGN01010411">
    <property type="protein sequence ID" value="CAD9321792.1"/>
    <property type="molecule type" value="Transcribed_RNA"/>
</dbReference>
<evidence type="ECO:0000313" key="1">
    <source>
        <dbReference type="EMBL" id="CAD9321792.1"/>
    </source>
</evidence>
<reference evidence="1" key="1">
    <citation type="submission" date="2021-01" db="EMBL/GenBank/DDBJ databases">
        <authorList>
            <person name="Corre E."/>
            <person name="Pelletier E."/>
            <person name="Niang G."/>
            <person name="Scheremetjew M."/>
            <person name="Finn R."/>
            <person name="Kale V."/>
            <person name="Holt S."/>
            <person name="Cochrane G."/>
            <person name="Meng A."/>
            <person name="Brown T."/>
            <person name="Cohen L."/>
        </authorList>
    </citation>
    <scope>NUCLEOTIDE SEQUENCE</scope>
    <source>
        <strain evidence="1">Pop2</strain>
    </source>
</reference>
<protein>
    <submittedName>
        <fullName evidence="1">Uncharacterized protein</fullName>
    </submittedName>
</protein>
<sequence>MIKIEPIREAGLRIVALFLVEDKDYIDRHVQVFVHPVKQKIRCNVLNTPGDNLLTPSNKQTTPLIAACTNDECPQYASPVVALAFRFYDISREETSWHQ</sequence>
<gene>
    <name evidence="1" type="ORF">DBRI1063_LOCUS6686</name>
</gene>